<keyword evidence="8" id="KW-1015">Disulfide bond</keyword>
<dbReference type="FunFam" id="2.10.250.10:FF:000001">
    <property type="entry name" value="Calnexin homolog"/>
    <property type="match status" value="1"/>
</dbReference>
<dbReference type="GO" id="GO:0005509">
    <property type="term" value="F:calcium ion binding"/>
    <property type="evidence" value="ECO:0007669"/>
    <property type="project" value="InterPro"/>
</dbReference>
<dbReference type="GO" id="GO:0051082">
    <property type="term" value="F:unfolded protein binding"/>
    <property type="evidence" value="ECO:0007669"/>
    <property type="project" value="InterPro"/>
</dbReference>
<comment type="similarity">
    <text evidence="2 9">Belongs to the calreticulin family.</text>
</comment>
<dbReference type="AlphaFoldDB" id="A0A9P7YVH4"/>
<dbReference type="GO" id="GO:0005789">
    <property type="term" value="C:endoplasmic reticulum membrane"/>
    <property type="evidence" value="ECO:0007669"/>
    <property type="project" value="UniProtKB-SubCell"/>
</dbReference>
<feature type="disulfide bond" evidence="8">
    <location>
        <begin position="164"/>
        <end position="198"/>
    </location>
</feature>
<dbReference type="Proteomes" id="UP000887226">
    <property type="component" value="Unassembled WGS sequence"/>
</dbReference>
<feature type="region of interest" description="Disordered" evidence="10">
    <location>
        <begin position="575"/>
        <end position="595"/>
    </location>
</feature>
<comment type="caution">
    <text evidence="11">The sequence shown here is derived from an EMBL/GenBank/DDBJ whole genome shotgun (WGS) entry which is preliminary data.</text>
</comment>
<dbReference type="Gene3D" id="2.10.250.10">
    <property type="entry name" value="Calreticulin/calnexin, P domain"/>
    <property type="match status" value="1"/>
</dbReference>
<evidence type="ECO:0000256" key="10">
    <source>
        <dbReference type="SAM" id="MobiDB-lite"/>
    </source>
</evidence>
<sequence length="595" mass="65416">MKLSIISTVALLSAVQAQEAHDHDHGDGAQAVIKEPVASIASEASSAVESATSSSISIPTFTPSAIKADFVEQFVGDWEARWNPSHAKKDTKGAEKEDEEWAYVGEWAVEEPTVFKGMEGDKGLVVKNAAAHHAISAKFPKKIENKGKTLVVQYEVKLQAGLECGGAYMKLLRDNKALHHEEFSNVSPYVVMFGPDKCGSTNKVHLIVNHKNPKTGEYEEKHLNSPPAARIVKTSELYTLIIHPNNTGVIQLNGEQVKEFNLLEDFTPAFNPAKEIDDPKDSKPNTWVDESRIADPEATKPEDWDEDAPFEIVDDEATIPEDWLVDEPTSIPDPEAVKPEDWEDEEDGTWIAPTVPNPKCDEVSGCGPWEKPTVNNPAYKGKWTAPFIDNPAYNGVWAPRKIKNPAYYEDKTPSNLEPMGAIGFEIWTMQNNILFDNIYIGHSVADARAFAEDTFFEKHPIEQLLETESQPKPDPLAKPDSPSNLVFLDDPIHYVRERFDLFYTIATKHNLIQAVKFAPEVAGGIAALFLSFIVLILALIGGGSAAAKNPKVQKAATDAKVKTVETKDKVAEAVATGTEKAQEATKRATRSTPAS</sequence>
<dbReference type="FunFam" id="2.60.120.200:FF:000011">
    <property type="entry name" value="Probable calnexin"/>
    <property type="match status" value="1"/>
</dbReference>
<dbReference type="EMBL" id="MU254355">
    <property type="protein sequence ID" value="KAG9240743.1"/>
    <property type="molecule type" value="Genomic_DNA"/>
</dbReference>
<dbReference type="InterPro" id="IPR009033">
    <property type="entry name" value="Calreticulin/calnexin_P_dom_sf"/>
</dbReference>
<proteinExistence type="inferred from homology"/>
<evidence type="ECO:0000256" key="7">
    <source>
        <dbReference type="ARBA" id="ARBA00023186"/>
    </source>
</evidence>
<evidence type="ECO:0000256" key="4">
    <source>
        <dbReference type="ARBA" id="ARBA00022824"/>
    </source>
</evidence>
<accession>A0A9P7YVH4</accession>
<keyword evidence="12" id="KW-1185">Reference proteome</keyword>
<feature type="signal peptide" evidence="9">
    <location>
        <begin position="1"/>
        <end position="17"/>
    </location>
</feature>
<comment type="subcellular location">
    <subcellularLocation>
        <location evidence="1">Endoplasmic reticulum membrane</location>
        <topology evidence="1">Single-pass type I membrane protein</topology>
    </subcellularLocation>
</comment>
<keyword evidence="6 9" id="KW-0472">Membrane</keyword>
<dbReference type="InterPro" id="IPR001580">
    <property type="entry name" value="Calret/calnex"/>
</dbReference>
<evidence type="ECO:0000256" key="2">
    <source>
        <dbReference type="ARBA" id="ARBA00010983"/>
    </source>
</evidence>
<dbReference type="OrthoDB" id="1938156at2759"/>
<protein>
    <submittedName>
        <fullName evidence="11">Calreticulin family protein</fullName>
    </submittedName>
</protein>
<dbReference type="GO" id="GO:0036503">
    <property type="term" value="P:ERAD pathway"/>
    <property type="evidence" value="ECO:0007669"/>
    <property type="project" value="TreeGrafter"/>
</dbReference>
<evidence type="ECO:0000313" key="12">
    <source>
        <dbReference type="Proteomes" id="UP000887226"/>
    </source>
</evidence>
<keyword evidence="9" id="KW-0732">Signal</keyword>
<name>A0A9P7YVH4_9HELO</name>
<evidence type="ECO:0000256" key="1">
    <source>
        <dbReference type="ARBA" id="ARBA00004115"/>
    </source>
</evidence>
<dbReference type="SUPFAM" id="SSF49899">
    <property type="entry name" value="Concanavalin A-like lectins/glucanases"/>
    <property type="match status" value="1"/>
</dbReference>
<gene>
    <name evidence="11" type="ORF">BJ878DRAFT_545928</name>
</gene>
<keyword evidence="5 9" id="KW-1133">Transmembrane helix</keyword>
<dbReference type="PROSITE" id="PS00805">
    <property type="entry name" value="CALRETICULIN_REPEAT"/>
    <property type="match status" value="1"/>
</dbReference>
<keyword evidence="4 9" id="KW-0256">Endoplasmic reticulum</keyword>
<keyword evidence="7 9" id="KW-0143">Chaperone</keyword>
<evidence type="ECO:0000313" key="11">
    <source>
        <dbReference type="EMBL" id="KAG9240743.1"/>
    </source>
</evidence>
<evidence type="ECO:0000256" key="8">
    <source>
        <dbReference type="PIRSR" id="PIRSR601580-3"/>
    </source>
</evidence>
<dbReference type="Pfam" id="PF00262">
    <property type="entry name" value="Calreticulin"/>
    <property type="match status" value="1"/>
</dbReference>
<dbReference type="Gene3D" id="2.60.120.200">
    <property type="match status" value="1"/>
</dbReference>
<organism evidence="11 12">
    <name type="scientific">Calycina marina</name>
    <dbReference type="NCBI Taxonomy" id="1763456"/>
    <lineage>
        <taxon>Eukaryota</taxon>
        <taxon>Fungi</taxon>
        <taxon>Dikarya</taxon>
        <taxon>Ascomycota</taxon>
        <taxon>Pezizomycotina</taxon>
        <taxon>Leotiomycetes</taxon>
        <taxon>Helotiales</taxon>
        <taxon>Pezizellaceae</taxon>
        <taxon>Calycina</taxon>
    </lineage>
</organism>
<dbReference type="PROSITE" id="PS00804">
    <property type="entry name" value="CALRETICULIN_2"/>
    <property type="match status" value="1"/>
</dbReference>
<feature type="transmembrane region" description="Helical" evidence="9">
    <location>
        <begin position="521"/>
        <end position="541"/>
    </location>
</feature>
<dbReference type="PANTHER" id="PTHR11073">
    <property type="entry name" value="CALRETICULIN AND CALNEXIN"/>
    <property type="match status" value="1"/>
</dbReference>
<reference evidence="11" key="1">
    <citation type="journal article" date="2021" name="IMA Fungus">
        <title>Genomic characterization of three marine fungi, including Emericellopsis atlantica sp. nov. with signatures of a generalist lifestyle and marine biomass degradation.</title>
        <authorList>
            <person name="Hagestad O.C."/>
            <person name="Hou L."/>
            <person name="Andersen J.H."/>
            <person name="Hansen E.H."/>
            <person name="Altermark B."/>
            <person name="Li C."/>
            <person name="Kuhnert E."/>
            <person name="Cox R.J."/>
            <person name="Crous P.W."/>
            <person name="Spatafora J.W."/>
            <person name="Lail K."/>
            <person name="Amirebrahimi M."/>
            <person name="Lipzen A."/>
            <person name="Pangilinan J."/>
            <person name="Andreopoulos W."/>
            <person name="Hayes R.D."/>
            <person name="Ng V."/>
            <person name="Grigoriev I.V."/>
            <person name="Jackson S.A."/>
            <person name="Sutton T.D.S."/>
            <person name="Dobson A.D.W."/>
            <person name="Rama T."/>
        </authorList>
    </citation>
    <scope>NUCLEOTIDE SEQUENCE</scope>
    <source>
        <strain evidence="11">TRa3180A</strain>
    </source>
</reference>
<feature type="chain" id="PRO_5040534140" evidence="9">
    <location>
        <begin position="18"/>
        <end position="595"/>
    </location>
</feature>
<evidence type="ECO:0000256" key="5">
    <source>
        <dbReference type="ARBA" id="ARBA00022989"/>
    </source>
</evidence>
<evidence type="ECO:0000256" key="6">
    <source>
        <dbReference type="ARBA" id="ARBA00023136"/>
    </source>
</evidence>
<dbReference type="InterPro" id="IPR018124">
    <property type="entry name" value="Calret/calnex_CS"/>
</dbReference>
<keyword evidence="3 9" id="KW-0812">Transmembrane</keyword>
<dbReference type="SUPFAM" id="SSF63887">
    <property type="entry name" value="P-domain of calnexin/calreticulin"/>
    <property type="match status" value="1"/>
</dbReference>
<evidence type="ECO:0000256" key="3">
    <source>
        <dbReference type="ARBA" id="ARBA00022692"/>
    </source>
</evidence>
<evidence type="ECO:0000256" key="9">
    <source>
        <dbReference type="RuleBase" id="RU362126"/>
    </source>
</evidence>
<dbReference type="PANTHER" id="PTHR11073:SF1">
    <property type="entry name" value="CALNEXIN 14D-RELATED"/>
    <property type="match status" value="1"/>
</dbReference>
<dbReference type="PRINTS" id="PR00626">
    <property type="entry name" value="CALRETICULIN"/>
</dbReference>
<dbReference type="InterPro" id="IPR013320">
    <property type="entry name" value="ConA-like_dom_sf"/>
</dbReference>
<dbReference type="GO" id="GO:0006457">
    <property type="term" value="P:protein folding"/>
    <property type="evidence" value="ECO:0007669"/>
    <property type="project" value="InterPro"/>
</dbReference>